<dbReference type="EMBL" id="JAMSHJ010000004">
    <property type="protein sequence ID" value="KAI5414464.1"/>
    <property type="molecule type" value="Genomic_DNA"/>
</dbReference>
<organism evidence="1 2">
    <name type="scientific">Pisum sativum</name>
    <name type="common">Garden pea</name>
    <name type="synonym">Lathyrus oleraceus</name>
    <dbReference type="NCBI Taxonomy" id="3888"/>
    <lineage>
        <taxon>Eukaryota</taxon>
        <taxon>Viridiplantae</taxon>
        <taxon>Streptophyta</taxon>
        <taxon>Embryophyta</taxon>
        <taxon>Tracheophyta</taxon>
        <taxon>Spermatophyta</taxon>
        <taxon>Magnoliopsida</taxon>
        <taxon>eudicotyledons</taxon>
        <taxon>Gunneridae</taxon>
        <taxon>Pentapetalae</taxon>
        <taxon>rosids</taxon>
        <taxon>fabids</taxon>
        <taxon>Fabales</taxon>
        <taxon>Fabaceae</taxon>
        <taxon>Papilionoideae</taxon>
        <taxon>50 kb inversion clade</taxon>
        <taxon>NPAAA clade</taxon>
        <taxon>Hologalegina</taxon>
        <taxon>IRL clade</taxon>
        <taxon>Fabeae</taxon>
        <taxon>Lathyrus</taxon>
    </lineage>
</organism>
<evidence type="ECO:0000313" key="1">
    <source>
        <dbReference type="EMBL" id="KAI5414464.1"/>
    </source>
</evidence>
<accession>A0A9D4X4C2</accession>
<sequence length="135" mass="15467">MRNRKLHDPTMVHSSISLLQERFKQLQRVKEMREKRELLKMLSNTETKHFSFNSSSSIMTHEPVTRLFFHPELINMNTSGSISPPPRVCLSLWPTTSQGMKDDNNTSCSSSTQTQPMQVSWDNVCDSGVDTSLHL</sequence>
<comment type="caution">
    <text evidence="1">The sequence shown here is derived from an EMBL/GenBank/DDBJ whole genome shotgun (WGS) entry which is preliminary data.</text>
</comment>
<dbReference type="Gramene" id="Psat04G0009600-T1">
    <property type="protein sequence ID" value="KAI5414464.1"/>
    <property type="gene ID" value="KIW84_040096"/>
</dbReference>
<keyword evidence="2" id="KW-1185">Reference proteome</keyword>
<dbReference type="Proteomes" id="UP001058974">
    <property type="component" value="Chromosome 4"/>
</dbReference>
<gene>
    <name evidence="1" type="ORF">KIW84_040096</name>
</gene>
<dbReference type="PANTHER" id="PTHR34570">
    <property type="entry name" value="OS03G0593100 PROTEIN"/>
    <property type="match status" value="1"/>
</dbReference>
<reference evidence="1 2" key="1">
    <citation type="journal article" date="2022" name="Nat. Genet.">
        <title>Improved pea reference genome and pan-genome highlight genomic features and evolutionary characteristics.</title>
        <authorList>
            <person name="Yang T."/>
            <person name="Liu R."/>
            <person name="Luo Y."/>
            <person name="Hu S."/>
            <person name="Wang D."/>
            <person name="Wang C."/>
            <person name="Pandey M.K."/>
            <person name="Ge S."/>
            <person name="Xu Q."/>
            <person name="Li N."/>
            <person name="Li G."/>
            <person name="Huang Y."/>
            <person name="Saxena R.K."/>
            <person name="Ji Y."/>
            <person name="Li M."/>
            <person name="Yan X."/>
            <person name="He Y."/>
            <person name="Liu Y."/>
            <person name="Wang X."/>
            <person name="Xiang C."/>
            <person name="Varshney R.K."/>
            <person name="Ding H."/>
            <person name="Gao S."/>
            <person name="Zong X."/>
        </authorList>
    </citation>
    <scope>NUCLEOTIDE SEQUENCE [LARGE SCALE GENOMIC DNA]</scope>
    <source>
        <strain evidence="1 2">cv. Zhongwan 6</strain>
    </source>
</reference>
<evidence type="ECO:0000313" key="2">
    <source>
        <dbReference type="Proteomes" id="UP001058974"/>
    </source>
</evidence>
<dbReference type="Gramene" id="Psat4g002280.1">
    <property type="protein sequence ID" value="Psat4g002280.1.cds1"/>
    <property type="gene ID" value="Psat4g002280"/>
</dbReference>
<proteinExistence type="predicted"/>
<dbReference type="AlphaFoldDB" id="A0A9D4X4C2"/>
<protein>
    <submittedName>
        <fullName evidence="1">Uncharacterized protein</fullName>
    </submittedName>
</protein>
<dbReference type="PANTHER" id="PTHR34570:SF7">
    <property type="entry name" value="GENOME ASSEMBLY, CHROMOSOME: A08"/>
    <property type="match status" value="1"/>
</dbReference>
<name>A0A9D4X4C2_PEA</name>